<keyword evidence="1" id="KW-0732">Signal</keyword>
<dbReference type="EMBL" id="JH717848">
    <property type="protein sequence ID" value="EWY82474.1"/>
    <property type="molecule type" value="Genomic_DNA"/>
</dbReference>
<dbReference type="InterPro" id="IPR015943">
    <property type="entry name" value="WD40/YVTN_repeat-like_dom_sf"/>
</dbReference>
<protein>
    <recommendedName>
        <fullName evidence="4">3-carboxymuconate cyclase</fullName>
    </recommendedName>
</protein>
<dbReference type="HOGENOM" id="CLU_037887_0_0_1"/>
<name>W9HNP8_FUSOX</name>
<sequence length="382" mass="39921">MKFTMKLINALLVTASLTQAHPKPHKSDRALYFLDSDPQGASVVSLSIAKDGSLGKPQRTSTGGRGLIGNNMNGPVKMDPLFSQGSIVVSGNRLFTVNAGSNTLAAFHIPKENPAYPVLLGEPVDTVGTAPNTVAYSRKNKLACVANTGTKPGVQCFTVSDCDGLKPQGNLRPLPVFHQTSPPTGPPNTVSNILFNPSETALFVTIKGNGMESGFVYAYKVENGYVSEEAVKSQPNNLPVAFGMSFISDASAVVSTPAYGAAFVSIADDLTVFTKTNITVPKQMATCWTATSAGSSSVYLLDAAVPDVTALNTETMAIGSTLPGYAAGKGNFDAIVSGSKLYALQAAPAIAVFDLRHNTYGPKVIDLSGLGNRASWTGMAVY</sequence>
<dbReference type="AlphaFoldDB" id="W9HNP8"/>
<feature type="chain" id="PRO_5004922059" description="3-carboxymuconate cyclase" evidence="1">
    <location>
        <begin position="21"/>
        <end position="382"/>
    </location>
</feature>
<dbReference type="OrthoDB" id="10006285at2759"/>
<evidence type="ECO:0000256" key="1">
    <source>
        <dbReference type="SAM" id="SignalP"/>
    </source>
</evidence>
<evidence type="ECO:0000313" key="3">
    <source>
        <dbReference type="Proteomes" id="UP000030753"/>
    </source>
</evidence>
<dbReference type="Gene3D" id="2.130.10.10">
    <property type="entry name" value="YVTN repeat-like/Quinoprotein amine dehydrogenase"/>
    <property type="match status" value="1"/>
</dbReference>
<accession>W9HNP8</accession>
<dbReference type="Proteomes" id="UP000030753">
    <property type="component" value="Unassembled WGS sequence"/>
</dbReference>
<evidence type="ECO:0008006" key="4">
    <source>
        <dbReference type="Google" id="ProtNLM"/>
    </source>
</evidence>
<proteinExistence type="predicted"/>
<evidence type="ECO:0000313" key="2">
    <source>
        <dbReference type="EMBL" id="EWY82474.1"/>
    </source>
</evidence>
<dbReference type="SUPFAM" id="SSF63825">
    <property type="entry name" value="YWTD domain"/>
    <property type="match status" value="1"/>
</dbReference>
<organism evidence="2 3">
    <name type="scientific">Fusarium oxysporum NRRL 32931</name>
    <dbReference type="NCBI Taxonomy" id="660029"/>
    <lineage>
        <taxon>Eukaryota</taxon>
        <taxon>Fungi</taxon>
        <taxon>Dikarya</taxon>
        <taxon>Ascomycota</taxon>
        <taxon>Pezizomycotina</taxon>
        <taxon>Sordariomycetes</taxon>
        <taxon>Hypocreomycetidae</taxon>
        <taxon>Hypocreales</taxon>
        <taxon>Nectriaceae</taxon>
        <taxon>Fusarium</taxon>
        <taxon>Fusarium oxysporum species complex</taxon>
    </lineage>
</organism>
<gene>
    <name evidence="2" type="ORF">FOYG_14567</name>
</gene>
<reference evidence="2 3" key="1">
    <citation type="submission" date="2011-06" db="EMBL/GenBank/DDBJ databases">
        <title>The Genome Sequence of Fusarium oxysporum FOSC 3-a.</title>
        <authorList>
            <consortium name="The Broad Institute Genome Sequencing Platform"/>
            <person name="Ma L.-J."/>
            <person name="Gale L.R."/>
            <person name="Schwartz D.C."/>
            <person name="Zhou S."/>
            <person name="Corby-Kistler H."/>
            <person name="Young S.K."/>
            <person name="Zeng Q."/>
            <person name="Gargeya S."/>
            <person name="Fitzgerald M."/>
            <person name="Haas B."/>
            <person name="Abouelleil A."/>
            <person name="Alvarado L."/>
            <person name="Arachchi H.M."/>
            <person name="Berlin A."/>
            <person name="Brown A."/>
            <person name="Chapman S.B."/>
            <person name="Chen Z."/>
            <person name="Dunbar C."/>
            <person name="Freedman E."/>
            <person name="Gearin G."/>
            <person name="Gellesch M."/>
            <person name="Goldberg J."/>
            <person name="Griggs A."/>
            <person name="Gujja S."/>
            <person name="Heiman D."/>
            <person name="Howarth C."/>
            <person name="Larson L."/>
            <person name="Lui A."/>
            <person name="MacDonald P.J.P."/>
            <person name="Mehta T."/>
            <person name="Montmayeur A."/>
            <person name="Murphy C."/>
            <person name="Neiman D."/>
            <person name="Pearson M."/>
            <person name="Priest M."/>
            <person name="Roberts A."/>
            <person name="Saif S."/>
            <person name="Shea T."/>
            <person name="Shenoy N."/>
            <person name="Sisk P."/>
            <person name="Stolte C."/>
            <person name="Sykes S."/>
            <person name="Wortman J."/>
            <person name="Nusbaum C."/>
            <person name="Birren B."/>
        </authorList>
    </citation>
    <scope>NUCLEOTIDE SEQUENCE [LARGE SCALE GENOMIC DNA]</scope>
    <source>
        <strain evidence="3">FOSC 3-a</strain>
    </source>
</reference>
<feature type="signal peptide" evidence="1">
    <location>
        <begin position="1"/>
        <end position="20"/>
    </location>
</feature>